<feature type="region of interest" description="Disordered" evidence="1">
    <location>
        <begin position="254"/>
        <end position="328"/>
    </location>
</feature>
<dbReference type="EMBL" id="BSYO01000029">
    <property type="protein sequence ID" value="GMH25380.1"/>
    <property type="molecule type" value="Genomic_DNA"/>
</dbReference>
<feature type="compositionally biased region" description="Polar residues" evidence="1">
    <location>
        <begin position="365"/>
        <end position="374"/>
    </location>
</feature>
<sequence length="591" mass="61748">MTLQKEGDSGDPFVQGRQRIIINSIHYVNSHNTNDETFDPAKVRGQPESTTTKIAKPKYAFSYAKNSEARSTLQCSLGLDLLCVRVSGGPATDSVLANLCSWFRRFLEGFAFLCVVFLVSACELPRLCRAVLAGLRAVPPDSRNDAAHGGEHASCAGESELEDCCLMDGGACLCNLLGHSASRCHLEKQPHSSGSSRPDHKPPPTRGVPSKAPSPIKDTPKPLGPTSPSQGCPNSFSPLLSLCEETCSDSSLVPIGTQGPGALPAQDVPDPSSLDGPSNGDDTNGREDPPPGDHHLEPPVSHPLLSECPPPLSAAISQQGDMMNSAEERLPYISSLPLGSVNPEACGPARKFCPSDVLPPLGSMIPSQPGQGESTPAPPRSKPKTSGQPPPSAPAGGALSKSKPSGRSPPPAPAGEALECFSPKRVANAAEAGVKYACAVSTANAFVALQNPEVSTLPEEPQAIPLPDSDSCRTVQSSPACDPPIPKVIQLVEIPPGPSSTIISSATRSSRLVARRVPVEEPPDKVEKDVGPPKLVALGLEPRWWYAVVALPVLVPGAFHVLDPAGCHFLCIAGLVKLTSISSQHLPLLAA</sequence>
<evidence type="ECO:0000313" key="3">
    <source>
        <dbReference type="Proteomes" id="UP001279734"/>
    </source>
</evidence>
<protein>
    <submittedName>
        <fullName evidence="2">Uncharacterized protein</fullName>
    </submittedName>
</protein>
<reference evidence="2" key="1">
    <citation type="submission" date="2023-05" db="EMBL/GenBank/DDBJ databases">
        <title>Nepenthes gracilis genome sequencing.</title>
        <authorList>
            <person name="Fukushima K."/>
        </authorList>
    </citation>
    <scope>NUCLEOTIDE SEQUENCE</scope>
    <source>
        <strain evidence="2">SING2019-196</strain>
    </source>
</reference>
<gene>
    <name evidence="2" type="ORF">Nepgr_027223</name>
</gene>
<comment type="caution">
    <text evidence="2">The sequence shown here is derived from an EMBL/GenBank/DDBJ whole genome shotgun (WGS) entry which is preliminary data.</text>
</comment>
<dbReference type="Proteomes" id="UP001279734">
    <property type="component" value="Unassembled WGS sequence"/>
</dbReference>
<accession>A0AAD3Y2R3</accession>
<evidence type="ECO:0000313" key="2">
    <source>
        <dbReference type="EMBL" id="GMH25380.1"/>
    </source>
</evidence>
<feature type="compositionally biased region" description="Low complexity" evidence="1">
    <location>
        <begin position="394"/>
        <end position="406"/>
    </location>
</feature>
<feature type="compositionally biased region" description="Basic and acidic residues" evidence="1">
    <location>
        <begin position="283"/>
        <end position="297"/>
    </location>
</feature>
<dbReference type="AlphaFoldDB" id="A0AAD3Y2R3"/>
<name>A0AAD3Y2R3_NEPGR</name>
<feature type="region of interest" description="Disordered" evidence="1">
    <location>
        <begin position="187"/>
        <end position="232"/>
    </location>
</feature>
<proteinExistence type="predicted"/>
<keyword evidence="3" id="KW-1185">Reference proteome</keyword>
<evidence type="ECO:0000256" key="1">
    <source>
        <dbReference type="SAM" id="MobiDB-lite"/>
    </source>
</evidence>
<feature type="region of interest" description="Disordered" evidence="1">
    <location>
        <begin position="344"/>
        <end position="416"/>
    </location>
</feature>
<organism evidence="2 3">
    <name type="scientific">Nepenthes gracilis</name>
    <name type="common">Slender pitcher plant</name>
    <dbReference type="NCBI Taxonomy" id="150966"/>
    <lineage>
        <taxon>Eukaryota</taxon>
        <taxon>Viridiplantae</taxon>
        <taxon>Streptophyta</taxon>
        <taxon>Embryophyta</taxon>
        <taxon>Tracheophyta</taxon>
        <taxon>Spermatophyta</taxon>
        <taxon>Magnoliopsida</taxon>
        <taxon>eudicotyledons</taxon>
        <taxon>Gunneridae</taxon>
        <taxon>Pentapetalae</taxon>
        <taxon>Caryophyllales</taxon>
        <taxon>Nepenthaceae</taxon>
        <taxon>Nepenthes</taxon>
    </lineage>
</organism>